<protein>
    <submittedName>
        <fullName evidence="1">KCIP1 protein</fullName>
    </submittedName>
</protein>
<feature type="non-terminal residue" evidence="1">
    <location>
        <position position="1"/>
    </location>
</feature>
<gene>
    <name evidence="1" type="primary">Kcnip1</name>
    <name evidence="1" type="ORF">GTO96_0006823</name>
</gene>
<dbReference type="Gene3D" id="1.10.238.10">
    <property type="entry name" value="EF-hand"/>
    <property type="match status" value="1"/>
</dbReference>
<dbReference type="AlphaFoldDB" id="A0A8X7WUX7"/>
<comment type="caution">
    <text evidence="1">The sequence shown here is derived from an EMBL/GenBank/DDBJ whole genome shotgun (WGS) entry which is preliminary data.</text>
</comment>
<accession>A0A8X7WUX7</accession>
<dbReference type="EMBL" id="JAATIS010009265">
    <property type="protein sequence ID" value="KAG2455794.1"/>
    <property type="molecule type" value="Genomic_DNA"/>
</dbReference>
<evidence type="ECO:0000313" key="2">
    <source>
        <dbReference type="Proteomes" id="UP000886611"/>
    </source>
</evidence>
<proteinExistence type="predicted"/>
<name>A0A8X7WUX7_POLSE</name>
<feature type="non-terminal residue" evidence="1">
    <location>
        <position position="272"/>
    </location>
</feature>
<dbReference type="Proteomes" id="UP000886611">
    <property type="component" value="Unassembled WGS sequence"/>
</dbReference>
<keyword evidence="2" id="KW-1185">Reference proteome</keyword>
<organism evidence="1 2">
    <name type="scientific">Polypterus senegalus</name>
    <name type="common">Senegal bichir</name>
    <dbReference type="NCBI Taxonomy" id="55291"/>
    <lineage>
        <taxon>Eukaryota</taxon>
        <taxon>Metazoa</taxon>
        <taxon>Chordata</taxon>
        <taxon>Craniata</taxon>
        <taxon>Vertebrata</taxon>
        <taxon>Euteleostomi</taxon>
        <taxon>Actinopterygii</taxon>
        <taxon>Polypteriformes</taxon>
        <taxon>Polypteridae</taxon>
        <taxon>Polypterus</taxon>
    </lineage>
</organism>
<sequence length="272" mass="29920">MPLVGTLLVTHDQCSKLSRQPPCPLSPAMLKHLPSQLTRSASLPLSPSAAGSPLPPDAHISWPMMSAWPGLLGSRRPLEGDSQTVMSSGCFGHLLIGLQVTMGRPAAPDKPEDELEMTVVCHRPEGLEQLEAQTNFTKRELQILYRGFKNVNVSLSERHLIAISVPLWPLPSSIVHVCPPRSLAPHWLFLVFDLLAGVSQRTGQRGDLQADLCTVLSTWSTYAHYLFNAFDSGQNGSVKFEVSPPWLRHAAVLVTLHFKERRLSSVSPSCQR</sequence>
<reference evidence="1 2" key="1">
    <citation type="journal article" date="2021" name="Cell">
        <title>Tracing the genetic footprints of vertebrate landing in non-teleost ray-finned fishes.</title>
        <authorList>
            <person name="Bi X."/>
            <person name="Wang K."/>
            <person name="Yang L."/>
            <person name="Pan H."/>
            <person name="Jiang H."/>
            <person name="Wei Q."/>
            <person name="Fang M."/>
            <person name="Yu H."/>
            <person name="Zhu C."/>
            <person name="Cai Y."/>
            <person name="He Y."/>
            <person name="Gan X."/>
            <person name="Zeng H."/>
            <person name="Yu D."/>
            <person name="Zhu Y."/>
            <person name="Jiang H."/>
            <person name="Qiu Q."/>
            <person name="Yang H."/>
            <person name="Zhang Y.E."/>
            <person name="Wang W."/>
            <person name="Zhu M."/>
            <person name="He S."/>
            <person name="Zhang G."/>
        </authorList>
    </citation>
    <scope>NUCLEOTIDE SEQUENCE [LARGE SCALE GENOMIC DNA]</scope>
    <source>
        <strain evidence="1">Bchr_013</strain>
    </source>
</reference>
<evidence type="ECO:0000313" key="1">
    <source>
        <dbReference type="EMBL" id="KAG2455794.1"/>
    </source>
</evidence>